<dbReference type="InterPro" id="IPR027417">
    <property type="entry name" value="P-loop_NTPase"/>
</dbReference>
<feature type="transmembrane region" description="Helical" evidence="10">
    <location>
        <begin position="562"/>
        <end position="581"/>
    </location>
</feature>
<dbReference type="Gene3D" id="3.40.50.300">
    <property type="entry name" value="P-loop containing nucleotide triphosphate hydrolases"/>
    <property type="match status" value="2"/>
</dbReference>
<keyword evidence="5" id="KW-0547">Nucleotide-binding</keyword>
<dbReference type="InterPro" id="IPR003439">
    <property type="entry name" value="ABC_transporter-like_ATP-bd"/>
</dbReference>
<dbReference type="SUPFAM" id="SSF52540">
    <property type="entry name" value="P-loop containing nucleoside triphosphate hydrolases"/>
    <property type="match status" value="2"/>
</dbReference>
<feature type="region of interest" description="Disordered" evidence="9">
    <location>
        <begin position="1243"/>
        <end position="1267"/>
    </location>
</feature>
<name>U6GLU5_EIMAC</name>
<feature type="transmembrane region" description="Helical" evidence="10">
    <location>
        <begin position="635"/>
        <end position="660"/>
    </location>
</feature>
<dbReference type="PANTHER" id="PTHR19229">
    <property type="entry name" value="ATP-BINDING CASSETTE TRANSPORTER SUBFAMILY A ABCA"/>
    <property type="match status" value="1"/>
</dbReference>
<keyword evidence="4 10" id="KW-0812">Transmembrane</keyword>
<feature type="transmembrane region" description="Helical" evidence="10">
    <location>
        <begin position="1465"/>
        <end position="1487"/>
    </location>
</feature>
<accession>U6GLU5</accession>
<dbReference type="PROSITE" id="PS50893">
    <property type="entry name" value="ABC_TRANSPORTER_2"/>
    <property type="match status" value="2"/>
</dbReference>
<dbReference type="CDD" id="cd03263">
    <property type="entry name" value="ABC_subfamily_A"/>
    <property type="match status" value="2"/>
</dbReference>
<feature type="domain" description="ABC transporter" evidence="11">
    <location>
        <begin position="828"/>
        <end position="1067"/>
    </location>
</feature>
<dbReference type="InterPro" id="IPR003593">
    <property type="entry name" value="AAA+_ATPase"/>
</dbReference>
<dbReference type="FunFam" id="3.40.50.300:FF:000335">
    <property type="entry name" value="ATP binding cassette subfamily A member 5"/>
    <property type="match status" value="2"/>
</dbReference>
<evidence type="ECO:0000256" key="1">
    <source>
        <dbReference type="ARBA" id="ARBA00004141"/>
    </source>
</evidence>
<evidence type="ECO:0000313" key="12">
    <source>
        <dbReference type="EMBL" id="CDI79574.1"/>
    </source>
</evidence>
<keyword evidence="8 10" id="KW-0472">Membrane</keyword>
<feature type="compositionally biased region" description="Basic and acidic residues" evidence="9">
    <location>
        <begin position="813"/>
        <end position="825"/>
    </location>
</feature>
<gene>
    <name evidence="12" type="ORF">EAH_00011250</name>
</gene>
<keyword evidence="7 10" id="KW-1133">Transmembrane helix</keyword>
<dbReference type="OrthoDB" id="10255969at2759"/>
<feature type="compositionally biased region" description="Polar residues" evidence="9">
    <location>
        <begin position="1246"/>
        <end position="1267"/>
    </location>
</feature>
<comment type="subcellular location">
    <subcellularLocation>
        <location evidence="1">Membrane</location>
        <topology evidence="1">Multi-pass membrane protein</topology>
    </subcellularLocation>
</comment>
<dbReference type="EC" id="3.6.3.31" evidence="12"/>
<evidence type="ECO:0000259" key="11">
    <source>
        <dbReference type="PROSITE" id="PS50893"/>
    </source>
</evidence>
<dbReference type="OMA" id="PFATWSE"/>
<evidence type="ECO:0000256" key="2">
    <source>
        <dbReference type="ARBA" id="ARBA00008869"/>
    </source>
</evidence>
<feature type="transmembrane region" description="Helical" evidence="10">
    <location>
        <begin position="739"/>
        <end position="761"/>
    </location>
</feature>
<proteinExistence type="inferred from homology"/>
<feature type="region of interest" description="Disordered" evidence="9">
    <location>
        <begin position="802"/>
        <end position="825"/>
    </location>
</feature>
<evidence type="ECO:0000256" key="5">
    <source>
        <dbReference type="ARBA" id="ARBA00022741"/>
    </source>
</evidence>
<feature type="compositionally biased region" description="Basic and acidic residues" evidence="9">
    <location>
        <begin position="1655"/>
        <end position="1664"/>
    </location>
</feature>
<dbReference type="Pfam" id="PF12698">
    <property type="entry name" value="ABC2_membrane_3"/>
    <property type="match status" value="1"/>
</dbReference>
<keyword evidence="13" id="KW-1185">Reference proteome</keyword>
<evidence type="ECO:0000256" key="9">
    <source>
        <dbReference type="SAM" id="MobiDB-lite"/>
    </source>
</evidence>
<feature type="region of interest" description="Disordered" evidence="9">
    <location>
        <begin position="1161"/>
        <end position="1182"/>
    </location>
</feature>
<feature type="compositionally biased region" description="Polar residues" evidence="9">
    <location>
        <begin position="1163"/>
        <end position="1182"/>
    </location>
</feature>
<dbReference type="VEuPathDB" id="ToxoDB:EAH_00011250"/>
<reference evidence="12" key="1">
    <citation type="submission" date="2013-10" db="EMBL/GenBank/DDBJ databases">
        <title>Genomic analysis of the causative agents of coccidiosis in chickens.</title>
        <authorList>
            <person name="Reid A.J."/>
            <person name="Blake D."/>
            <person name="Billington K."/>
            <person name="Browne H."/>
            <person name="Dunn M."/>
            <person name="Hung S."/>
            <person name="Kawahara F."/>
            <person name="Miranda-Saavedra D."/>
            <person name="Mourier T."/>
            <person name="Nagra H."/>
            <person name="Otto T.D."/>
            <person name="Rawlings N."/>
            <person name="Sanchez A."/>
            <person name="Sanders M."/>
            <person name="Subramaniam C."/>
            <person name="Tay Y."/>
            <person name="Dear P."/>
            <person name="Doerig C."/>
            <person name="Gruber A."/>
            <person name="Parkinson J."/>
            <person name="Shirley M."/>
            <person name="Wan K.L."/>
            <person name="Berriman M."/>
            <person name="Tomley F."/>
            <person name="Pain A."/>
        </authorList>
    </citation>
    <scope>NUCLEOTIDE SEQUENCE [LARGE SCALE GENOMIC DNA]</scope>
    <source>
        <strain evidence="12">Houghton</strain>
    </source>
</reference>
<evidence type="ECO:0000256" key="4">
    <source>
        <dbReference type="ARBA" id="ARBA00022692"/>
    </source>
</evidence>
<dbReference type="GO" id="GO:0005524">
    <property type="term" value="F:ATP binding"/>
    <property type="evidence" value="ECO:0007669"/>
    <property type="project" value="UniProtKB-KW"/>
</dbReference>
<dbReference type="EMBL" id="HG671044">
    <property type="protein sequence ID" value="CDI79574.1"/>
    <property type="molecule type" value="Genomic_DNA"/>
</dbReference>
<feature type="domain" description="ABC transporter" evidence="11">
    <location>
        <begin position="1710"/>
        <end position="1946"/>
    </location>
</feature>
<feature type="compositionally biased region" description="Polar residues" evidence="9">
    <location>
        <begin position="22"/>
        <end position="32"/>
    </location>
</feature>
<feature type="transmembrane region" description="Helical" evidence="10">
    <location>
        <begin position="1577"/>
        <end position="1598"/>
    </location>
</feature>
<keyword evidence="12" id="KW-0378">Hydrolase</keyword>
<organism evidence="12 13">
    <name type="scientific">Eimeria acervulina</name>
    <name type="common">Coccidian parasite</name>
    <dbReference type="NCBI Taxonomy" id="5801"/>
    <lineage>
        <taxon>Eukaryota</taxon>
        <taxon>Sar</taxon>
        <taxon>Alveolata</taxon>
        <taxon>Apicomplexa</taxon>
        <taxon>Conoidasida</taxon>
        <taxon>Coccidia</taxon>
        <taxon>Eucoccidiorida</taxon>
        <taxon>Eimeriorina</taxon>
        <taxon>Eimeriidae</taxon>
        <taxon>Eimeria</taxon>
    </lineage>
</organism>
<reference evidence="12" key="2">
    <citation type="submission" date="2013-10" db="EMBL/GenBank/DDBJ databases">
        <authorList>
            <person name="Aslett M."/>
        </authorList>
    </citation>
    <scope>NUCLEOTIDE SEQUENCE [LARGE SCALE GENOMIC DNA]</scope>
    <source>
        <strain evidence="12">Houghton</strain>
    </source>
</reference>
<keyword evidence="3" id="KW-0813">Transport</keyword>
<sequence length="2031" mass="224846">MSGLNPRTVAASTAPPPLAEPTRSNESLSTGPPASDPGVAGGTPEAPCPRVEAAQRNSDCFMLRQEAQPPNLPSTRSYADLYAQTRERGADNACIVKGDADSVDAAPKDHRDNLYAQSYSSFVLSECPALDPTEASHQLRKPPVFRAAFLRSAAQLSAAADRIMVLLWRAFTFRLRYPIMTLIGLLAPVQLRTNQHGRQRAHDLQLRCIQKQNPQDATGQQLLKYADLCTPPSNLMASFGRQYDGLHLMYLPMALYYAGFLAFVDKGSSDCQQLRLFMEQFAQTVAPYLMKKTSEKELFKTFPSEKALDKYRRAAAAERKRPIHSAFICRPAAPGQLDVTIRMHVRRGTPRSFANDMVKFLRRHYTSYNSTTYFGGANFLLEADVIGTPNEGKPYGHLTGGFLDLLTLAHVFNLDRTKVRELPAGSPVSREFQPQWDRISEAFYRMFDYFGRLPVLDSVGLSQAYRHLLPAWLLGPGYGVVRLFTKRAADAGCDLASPPMQLLEKKMGIGLIMAVVGPLQGILRNVSTPVRRAYSPIDFLESAMPFAPATVISRSGKPHSCAAPFVVLFVCILWQVVKAIMVDKETGFKNMLKILGISDRVLWTSWYMFFTLYNLPTLVGVAFISQYFAFTFSDIWFIISLLLLALVASISFALFVTALFTDGNLAAMAACAWYILIWVPIVCQRFGSAAWNPHLQWLFMVACPAAALGVGIDIAWIFNEPYIGGIRSSTLNTSSLGISLADTYISLSISTIMFTCLGAYLHKIQPTSNGSPEHPLFFLSPVVSFIRQSSRLCFRRRPPKNCQELQEPSESPFSRDSRGEEEDGKPILEVRDVHKNFRTWKAKKCSRGSIQAVRGVSFSVYRNEIFGLLGQNGAGKSTLISVITGSLAANSGDVLIGGVSVRQHPSHARCNIGYCPQFDVLLPYLTIEETLWLYAALRGIPSRRRREEVAELMSMMKLSEMAKVQVVALSGGWRRRVSSSVAFLGDPSIVFLDEPTAGMDILYRRTFWDSVRGLSKGRCIVLITHMMEEADYLCDRLAIMVDGVIASEGTALTLKSRFGSGYIISVIFRKQAEREEQKANKKLRQLLQTFEHPPAITEVSRHELRIVCPFSHSFQLPRLFSELEANAHNYGVESAVLGFASLEEVFLNVVKLSKGRDSETIRTNEANSNSRPSLGSNATGNGISAKSKLRSGNYCSSSPACRLPAVYEGGTAVIPAQSAWHEPAIAAQPGHLKNMRSGFERCEGRASSSSFPANDTPGNAAATSHHSVGGSSWLAAHQKRGRARRGLLWQLAVIRALVAKRVRLLYRGESLYFVLKSEPRVPLTGQQLFEYRLPKSIHTEVPYGGAGWMLGALDKCYSPFMTHKNVSKGVKNNADMYNFLLDGYFGPHPIRFGAYVAPEGQDDISDESSQLEVTIWHNSTFRDAIPLHYSHLINCIAQERTGVPDAVFVSNHPFEDTDDKLLDGLVVGFFTVIAYSFVAAGVGKVCIVERVRKVRHQQILAQVSPFQYWISSYIVDMVLLLLPCSIIFGMMVWVDITPLEEYKLLTNLAMMNQLTDGNVKAKELVNWLEFSKTGCPLLYLGLTILLNWMICIAVDCAINYPMSRARMLTSVRKFVVSLVRPDEDTKAAKAVHQLRCRCRNSQPSLSAGSPLNLEDAERDKEKAQRPSSLGLQSSATDGVELPLVVHRLEKTYPPPILQRCFCCFCPLNKSRGPPLCRCCKRPQPTRALKGVSFCVPRGSCFAYIGINGSGKSTTFNIVGSLMSQSAGSVFICGYDALLQTGKARAKLRYCPQSDALLPTLTGAEHVYLYGCLLGLRRHQLRDFCADFFDAIGCKKYMHTLVKSYSGGTKRKLSLGIAMLGEVDLLLLDEPTSGVDPESRQVLWRMIEEAKNSQTSGKAIVLTSHSMEECEVLGDRVGIIHKGKMLCLGTPAELRSAYGHGYQIECVFVAAAVSRDPTLPRRFISALQKTLPTLSVLHRMAYKVTASVAKGAVSLATIFCEVEAAKVHYNFSSSQDAEKLSFFLRGNEEAWA</sequence>
<protein>
    <submittedName>
        <fullName evidence="12">ABC transporter family protein, related</fullName>
        <ecNumber evidence="12">3.6.3.31</ecNumber>
    </submittedName>
</protein>
<dbReference type="GeneID" id="25269195"/>
<feature type="transmembrane region" description="Helical" evidence="10">
    <location>
        <begin position="697"/>
        <end position="718"/>
    </location>
</feature>
<dbReference type="Proteomes" id="UP000018050">
    <property type="component" value="Unassembled WGS sequence"/>
</dbReference>
<dbReference type="GO" id="GO:0016887">
    <property type="term" value="F:ATP hydrolysis activity"/>
    <property type="evidence" value="ECO:0007669"/>
    <property type="project" value="InterPro"/>
</dbReference>
<evidence type="ECO:0000256" key="7">
    <source>
        <dbReference type="ARBA" id="ARBA00022989"/>
    </source>
</evidence>
<evidence type="ECO:0000313" key="13">
    <source>
        <dbReference type="Proteomes" id="UP000018050"/>
    </source>
</evidence>
<dbReference type="Pfam" id="PF00005">
    <property type="entry name" value="ABC_tran"/>
    <property type="match status" value="2"/>
</dbReference>
<evidence type="ECO:0000256" key="10">
    <source>
        <dbReference type="SAM" id="Phobius"/>
    </source>
</evidence>
<feature type="region of interest" description="Disordered" evidence="9">
    <location>
        <begin position="1"/>
        <end position="51"/>
    </location>
</feature>
<keyword evidence="6" id="KW-0067">ATP-binding</keyword>
<dbReference type="InterPro" id="IPR013525">
    <property type="entry name" value="ABC2_TM"/>
</dbReference>
<feature type="region of interest" description="Disordered" evidence="9">
    <location>
        <begin position="1643"/>
        <end position="1673"/>
    </location>
</feature>
<dbReference type="PANTHER" id="PTHR19229:SF250">
    <property type="entry name" value="ABC TRANSPORTER DOMAIN-CONTAINING PROTEIN-RELATED"/>
    <property type="match status" value="1"/>
</dbReference>
<evidence type="ECO:0000256" key="3">
    <source>
        <dbReference type="ARBA" id="ARBA00022448"/>
    </source>
</evidence>
<dbReference type="GO" id="GO:0016020">
    <property type="term" value="C:membrane"/>
    <property type="evidence" value="ECO:0007669"/>
    <property type="project" value="UniProtKB-SubCell"/>
</dbReference>
<feature type="compositionally biased region" description="Polar residues" evidence="9">
    <location>
        <begin position="803"/>
        <end position="812"/>
    </location>
</feature>
<evidence type="ECO:0000256" key="6">
    <source>
        <dbReference type="ARBA" id="ARBA00022840"/>
    </source>
</evidence>
<feature type="transmembrane region" description="Helical" evidence="10">
    <location>
        <begin position="601"/>
        <end position="629"/>
    </location>
</feature>
<feature type="transmembrane region" description="Helical" evidence="10">
    <location>
        <begin position="1508"/>
        <end position="1534"/>
    </location>
</feature>
<dbReference type="GO" id="GO:0140359">
    <property type="term" value="F:ABC-type transporter activity"/>
    <property type="evidence" value="ECO:0007669"/>
    <property type="project" value="InterPro"/>
</dbReference>
<evidence type="ECO:0000256" key="8">
    <source>
        <dbReference type="ARBA" id="ARBA00023136"/>
    </source>
</evidence>
<dbReference type="RefSeq" id="XP_013250349.1">
    <property type="nucleotide sequence ID" value="XM_013394895.1"/>
</dbReference>
<dbReference type="InterPro" id="IPR026082">
    <property type="entry name" value="ABCA"/>
</dbReference>
<dbReference type="SMART" id="SM00382">
    <property type="entry name" value="AAA"/>
    <property type="match status" value="2"/>
</dbReference>
<comment type="similarity">
    <text evidence="2">Belongs to the ABC transporter superfamily. ABCA family.</text>
</comment>